<organism evidence="1 2">
    <name type="scientific">Colletotrichum sublineola</name>
    <name type="common">Sorghum anthracnose fungus</name>
    <dbReference type="NCBI Taxonomy" id="1173701"/>
    <lineage>
        <taxon>Eukaryota</taxon>
        <taxon>Fungi</taxon>
        <taxon>Dikarya</taxon>
        <taxon>Ascomycota</taxon>
        <taxon>Pezizomycotina</taxon>
        <taxon>Sordariomycetes</taxon>
        <taxon>Hypocreomycetidae</taxon>
        <taxon>Glomerellales</taxon>
        <taxon>Glomerellaceae</taxon>
        <taxon>Colletotrichum</taxon>
        <taxon>Colletotrichum graminicola species complex</taxon>
    </lineage>
</organism>
<dbReference type="EMBL" id="JMSE01000537">
    <property type="protein sequence ID" value="KDN69220.1"/>
    <property type="molecule type" value="Genomic_DNA"/>
</dbReference>
<gene>
    <name evidence="1" type="ORF">CSUB01_05011</name>
</gene>
<accession>A0A066XTF3</accession>
<dbReference type="AlphaFoldDB" id="A0A066XTF3"/>
<evidence type="ECO:0000313" key="2">
    <source>
        <dbReference type="Proteomes" id="UP000027238"/>
    </source>
</evidence>
<dbReference type="eggNOG" id="ENOG502RCNY">
    <property type="taxonomic scope" value="Eukaryota"/>
</dbReference>
<sequence length="123" mass="13900">MAITPSKPIFCATHPRACSTAFERVFMTRRDKLACVHEPFGDAFYYGPERVGERFEDDAEGREKSGFSKTTYADVLKQIEEAGKDVRFRPPYPNSFIHFSEAVSAVNFAPRSRRLSSYPSHAG</sequence>
<keyword evidence="2" id="KW-1185">Reference proteome</keyword>
<dbReference type="STRING" id="1173701.A0A066XTF3"/>
<name>A0A066XTF3_COLSU</name>
<protein>
    <submittedName>
        <fullName evidence="1">Uncharacterized protein</fullName>
    </submittedName>
</protein>
<proteinExistence type="predicted"/>
<dbReference type="Proteomes" id="UP000027238">
    <property type="component" value="Unassembled WGS sequence"/>
</dbReference>
<comment type="caution">
    <text evidence="1">The sequence shown here is derived from an EMBL/GenBank/DDBJ whole genome shotgun (WGS) entry which is preliminary data.</text>
</comment>
<evidence type="ECO:0000313" key="1">
    <source>
        <dbReference type="EMBL" id="KDN69220.1"/>
    </source>
</evidence>
<dbReference type="OrthoDB" id="2405944at2759"/>
<reference evidence="2" key="1">
    <citation type="journal article" date="2014" name="Genome Announc.">
        <title>Draft genome sequence of Colletotrichum sublineola, a destructive pathogen of cultivated sorghum.</title>
        <authorList>
            <person name="Baroncelli R."/>
            <person name="Sanz-Martin J.M."/>
            <person name="Rech G.E."/>
            <person name="Sukno S.A."/>
            <person name="Thon M.R."/>
        </authorList>
    </citation>
    <scope>NUCLEOTIDE SEQUENCE [LARGE SCALE GENOMIC DNA]</scope>
    <source>
        <strain evidence="2">TX430BB</strain>
    </source>
</reference>
<dbReference type="HOGENOM" id="CLU_2015129_0_0_1"/>